<feature type="compositionally biased region" description="Acidic residues" evidence="1">
    <location>
        <begin position="90"/>
        <end position="106"/>
    </location>
</feature>
<evidence type="ECO:0000313" key="2">
    <source>
        <dbReference type="EMBL" id="QBK92040.1"/>
    </source>
</evidence>
<accession>A0A481ZA57</accession>
<protein>
    <submittedName>
        <fullName evidence="2">Uncharacterized protein</fullName>
    </submittedName>
</protein>
<evidence type="ECO:0000256" key="1">
    <source>
        <dbReference type="SAM" id="MobiDB-lite"/>
    </source>
</evidence>
<proteinExistence type="predicted"/>
<feature type="compositionally biased region" description="Polar residues" evidence="1">
    <location>
        <begin position="120"/>
        <end position="129"/>
    </location>
</feature>
<name>A0A481ZA57_9VIRU</name>
<organism evidence="2">
    <name type="scientific">Pithovirus LCPAC304</name>
    <dbReference type="NCBI Taxonomy" id="2506594"/>
    <lineage>
        <taxon>Viruses</taxon>
        <taxon>Pithoviruses</taxon>
    </lineage>
</organism>
<feature type="region of interest" description="Disordered" evidence="1">
    <location>
        <begin position="83"/>
        <end position="148"/>
    </location>
</feature>
<dbReference type="EMBL" id="MK500567">
    <property type="protein sequence ID" value="QBK92040.1"/>
    <property type="molecule type" value="Genomic_DNA"/>
</dbReference>
<gene>
    <name evidence="2" type="ORF">LCPAC304_03870</name>
</gene>
<reference evidence="2" key="1">
    <citation type="journal article" date="2019" name="MBio">
        <title>Virus Genomes from Deep Sea Sediments Expand the Ocean Megavirome and Support Independent Origins of Viral Gigantism.</title>
        <authorList>
            <person name="Backstrom D."/>
            <person name="Yutin N."/>
            <person name="Jorgensen S.L."/>
            <person name="Dharamshi J."/>
            <person name="Homa F."/>
            <person name="Zaremba-Niedwiedzka K."/>
            <person name="Spang A."/>
            <person name="Wolf Y.I."/>
            <person name="Koonin E.V."/>
            <person name="Ettema T.J."/>
        </authorList>
    </citation>
    <scope>NUCLEOTIDE SEQUENCE</scope>
</reference>
<sequence>MDYEAVISQLQPLSDKVLCVEDGFKLRIFEESGPFPFGLVFEHKQKRWGMTEYIFRYAVETEEETMMCVFGRDNAEIFCPDYVDDQNTSSEEDLSQQSLETEEELYSDIFSTSEEEKLTDSPSSNSPTCQEKDLSPEEHEEPILSPPIHVVSIDSEPLYRNLLEKTYDLF</sequence>